<dbReference type="InterPro" id="IPR020271">
    <property type="entry name" value="Uncharacterised_MJ1172"/>
</dbReference>
<dbReference type="Pfam" id="PF10884">
    <property type="entry name" value="DUF2683"/>
    <property type="match status" value="1"/>
</dbReference>
<reference evidence="2" key="1">
    <citation type="submission" date="2016-10" db="EMBL/GenBank/DDBJ databases">
        <authorList>
            <person name="Varghese N."/>
            <person name="Submissions S."/>
        </authorList>
    </citation>
    <scope>NUCLEOTIDE SEQUENCE [LARGE SCALE GENOMIC DNA]</scope>
    <source>
        <strain evidence="2">DSM 17298</strain>
    </source>
</reference>
<evidence type="ECO:0000313" key="1">
    <source>
        <dbReference type="EMBL" id="SEF54027.1"/>
    </source>
</evidence>
<organism evidence="1 2">
    <name type="scientific">Algoriphagus boritolerans DSM 17298 = JCM 18970</name>
    <dbReference type="NCBI Taxonomy" id="1120964"/>
    <lineage>
        <taxon>Bacteria</taxon>
        <taxon>Pseudomonadati</taxon>
        <taxon>Bacteroidota</taxon>
        <taxon>Cytophagia</taxon>
        <taxon>Cytophagales</taxon>
        <taxon>Cyclobacteriaceae</taxon>
        <taxon>Algoriphagus</taxon>
    </lineage>
</organism>
<evidence type="ECO:0000313" key="2">
    <source>
        <dbReference type="Proteomes" id="UP000236736"/>
    </source>
</evidence>
<dbReference type="AlphaFoldDB" id="A0A1H5SW58"/>
<keyword evidence="2" id="KW-1185">Reference proteome</keyword>
<dbReference type="Proteomes" id="UP000236736">
    <property type="component" value="Unassembled WGS sequence"/>
</dbReference>
<proteinExistence type="predicted"/>
<dbReference type="RefSeq" id="WP_103923243.1">
    <property type="nucleotide sequence ID" value="NZ_BBFN01000003.1"/>
</dbReference>
<dbReference type="EMBL" id="FNVR01000002">
    <property type="protein sequence ID" value="SEF54027.1"/>
    <property type="molecule type" value="Genomic_DNA"/>
</dbReference>
<accession>A0A1H5SW58</accession>
<gene>
    <name evidence="1" type="ORF">SAMN03080598_00517</name>
</gene>
<name>A0A1H5SW58_9BACT</name>
<protein>
    <submittedName>
        <fullName evidence="1">Uncharacterized protein</fullName>
    </submittedName>
</protein>
<sequence>METFVIESKNPEDSRAIKAFLKSLNINFKSSSSISIDSLEIANGIAEGFIEAKKIESGEKDAKSYSSFKELMDKL</sequence>